<dbReference type="EMBL" id="BARV01019255">
    <property type="protein sequence ID" value="GAI28920.1"/>
    <property type="molecule type" value="Genomic_DNA"/>
</dbReference>
<comment type="caution">
    <text evidence="1">The sequence shown here is derived from an EMBL/GenBank/DDBJ whole genome shotgun (WGS) entry which is preliminary data.</text>
</comment>
<evidence type="ECO:0000313" key="1">
    <source>
        <dbReference type="EMBL" id="GAI28920.1"/>
    </source>
</evidence>
<dbReference type="Gene3D" id="2.60.120.380">
    <property type="match status" value="1"/>
</dbReference>
<protein>
    <submittedName>
        <fullName evidence="1">Uncharacterized protein</fullName>
    </submittedName>
</protein>
<gene>
    <name evidence="1" type="ORF">S06H3_32387</name>
</gene>
<sequence length="250" mass="26378">MLDVEYPEWAATQADNSVDNVEQVLIPTPSAGEYIITVSHKSTLLAGTQDFSMVITGASMPQVLVWEGDSAGVDYSGVFIRDTLQVVGDVDVTYTTTFPESLSGFDAAFLSFGPSGGLVNRTTFNTMMAAVVQEYLEGGGSLYLEGGDALAEDQAGNSALFSLLGIESVYSGREHPIDTLVGQPTTVADGMLFASTTQQYTAYIDRYTPGIGAAAFVESNYGTVAVQNTGSYGQRTFVISYALAGLVDGD</sequence>
<organism evidence="1">
    <name type="scientific">marine sediment metagenome</name>
    <dbReference type="NCBI Taxonomy" id="412755"/>
    <lineage>
        <taxon>unclassified sequences</taxon>
        <taxon>metagenomes</taxon>
        <taxon>ecological metagenomes</taxon>
    </lineage>
</organism>
<reference evidence="1" key="1">
    <citation type="journal article" date="2014" name="Front. Microbiol.">
        <title>High frequency of phylogenetically diverse reductive dehalogenase-homologous genes in deep subseafloor sedimentary metagenomes.</title>
        <authorList>
            <person name="Kawai M."/>
            <person name="Futagami T."/>
            <person name="Toyoda A."/>
            <person name="Takaki Y."/>
            <person name="Nishi S."/>
            <person name="Hori S."/>
            <person name="Arai W."/>
            <person name="Tsubouchi T."/>
            <person name="Morono Y."/>
            <person name="Uchiyama I."/>
            <person name="Ito T."/>
            <person name="Fujiyama A."/>
            <person name="Inagaki F."/>
            <person name="Takami H."/>
        </authorList>
    </citation>
    <scope>NUCLEOTIDE SEQUENCE</scope>
    <source>
        <strain evidence="1">Expedition CK06-06</strain>
    </source>
</reference>
<proteinExistence type="predicted"/>
<accession>X1NQ49</accession>
<dbReference type="AlphaFoldDB" id="X1NQ49"/>
<feature type="non-terminal residue" evidence="1">
    <location>
        <position position="250"/>
    </location>
</feature>
<name>X1NQ49_9ZZZZ</name>